<keyword evidence="5" id="KW-1185">Reference proteome</keyword>
<dbReference type="SMART" id="SM01294">
    <property type="entry name" value="PKS_PP_betabranch"/>
    <property type="match status" value="1"/>
</dbReference>
<feature type="domain" description="Carrier" evidence="3">
    <location>
        <begin position="2"/>
        <end position="79"/>
    </location>
</feature>
<evidence type="ECO:0000313" key="4">
    <source>
        <dbReference type="EMBL" id="MFH6984675.1"/>
    </source>
</evidence>
<dbReference type="Gene3D" id="1.10.1200.10">
    <property type="entry name" value="ACP-like"/>
    <property type="match status" value="1"/>
</dbReference>
<evidence type="ECO:0000256" key="2">
    <source>
        <dbReference type="ARBA" id="ARBA00022553"/>
    </source>
</evidence>
<dbReference type="SUPFAM" id="SSF47336">
    <property type="entry name" value="ACP-like"/>
    <property type="match status" value="1"/>
</dbReference>
<reference evidence="4 5" key="1">
    <citation type="journal article" date="2013" name="Int. J. Syst. Evol. Microbiol.">
        <title>Marinoscillum luteum sp. nov., isolated from marine sediment.</title>
        <authorList>
            <person name="Cha I.T."/>
            <person name="Park S.J."/>
            <person name="Kim S.J."/>
            <person name="Kim J.G."/>
            <person name="Jung M.Y."/>
            <person name="Shin K.S."/>
            <person name="Kwon K.K."/>
            <person name="Yang S.H."/>
            <person name="Seo Y.S."/>
            <person name="Rhee S.K."/>
        </authorList>
    </citation>
    <scope>NUCLEOTIDE SEQUENCE [LARGE SCALE GENOMIC DNA]</scope>
    <source>
        <strain evidence="4 5">KCTC 23939</strain>
    </source>
</reference>
<proteinExistence type="predicted"/>
<dbReference type="InterPro" id="IPR020806">
    <property type="entry name" value="PKS_PP-bd"/>
</dbReference>
<protein>
    <submittedName>
        <fullName evidence="4">Acyl carrier protein</fullName>
    </submittedName>
</protein>
<gene>
    <name evidence="4" type="ORF">ACHKAR_14565</name>
</gene>
<organism evidence="4 5">
    <name type="scientific">Marinoscillum luteum</name>
    <dbReference type="NCBI Taxonomy" id="861051"/>
    <lineage>
        <taxon>Bacteria</taxon>
        <taxon>Pseudomonadati</taxon>
        <taxon>Bacteroidota</taxon>
        <taxon>Cytophagia</taxon>
        <taxon>Cytophagales</taxon>
        <taxon>Reichenbachiellaceae</taxon>
        <taxon>Marinoscillum</taxon>
    </lineage>
</organism>
<evidence type="ECO:0000256" key="1">
    <source>
        <dbReference type="ARBA" id="ARBA00022450"/>
    </source>
</evidence>
<evidence type="ECO:0000313" key="5">
    <source>
        <dbReference type="Proteomes" id="UP001610063"/>
    </source>
</evidence>
<dbReference type="SMART" id="SM00823">
    <property type="entry name" value="PKS_PP"/>
    <property type="match status" value="1"/>
</dbReference>
<dbReference type="RefSeq" id="WP_395418085.1">
    <property type="nucleotide sequence ID" value="NZ_JBIPKE010000018.1"/>
</dbReference>
<evidence type="ECO:0000259" key="3">
    <source>
        <dbReference type="PROSITE" id="PS50075"/>
    </source>
</evidence>
<dbReference type="InterPro" id="IPR036736">
    <property type="entry name" value="ACP-like_sf"/>
</dbReference>
<sequence length="83" mass="9239">MTSTIEIEELIKAMISKETGTRLSDISSQSTFHQLGLDSVNSLFLLGDLEETLNLDIDPLSLYDNPTIASFSAYINELQNDRT</sequence>
<name>A0ABW7NAY4_9BACT</name>
<dbReference type="EMBL" id="JBIPKE010000018">
    <property type="protein sequence ID" value="MFH6984675.1"/>
    <property type="molecule type" value="Genomic_DNA"/>
</dbReference>
<keyword evidence="1" id="KW-0596">Phosphopantetheine</keyword>
<dbReference type="InterPro" id="IPR009081">
    <property type="entry name" value="PP-bd_ACP"/>
</dbReference>
<accession>A0ABW7NAY4</accession>
<dbReference type="Proteomes" id="UP001610063">
    <property type="component" value="Unassembled WGS sequence"/>
</dbReference>
<dbReference type="PROSITE" id="PS50075">
    <property type="entry name" value="CARRIER"/>
    <property type="match status" value="1"/>
</dbReference>
<keyword evidence="2" id="KW-0597">Phosphoprotein</keyword>
<dbReference type="Pfam" id="PF00550">
    <property type="entry name" value="PP-binding"/>
    <property type="match status" value="1"/>
</dbReference>
<comment type="caution">
    <text evidence="4">The sequence shown here is derived from an EMBL/GenBank/DDBJ whole genome shotgun (WGS) entry which is preliminary data.</text>
</comment>